<protein>
    <submittedName>
        <fullName evidence="2">Uncharacterized protein</fullName>
    </submittedName>
</protein>
<keyword evidence="3" id="KW-1185">Reference proteome</keyword>
<feature type="region of interest" description="Disordered" evidence="1">
    <location>
        <begin position="1"/>
        <end position="77"/>
    </location>
</feature>
<feature type="region of interest" description="Disordered" evidence="1">
    <location>
        <begin position="190"/>
        <end position="225"/>
    </location>
</feature>
<accession>A0A7X3MLC6</accession>
<dbReference type="RefSeq" id="WP_159754877.1">
    <property type="nucleotide sequence ID" value="NZ_WUQX01000001.1"/>
</dbReference>
<evidence type="ECO:0000313" key="3">
    <source>
        <dbReference type="Proteomes" id="UP000460412"/>
    </source>
</evidence>
<dbReference type="Proteomes" id="UP000460412">
    <property type="component" value="Unassembled WGS sequence"/>
</dbReference>
<sequence>MSVNIEGNISQASAASGWYQNSRAASPQEKEKDALQPKADNAVKVSISQEGIENYRKQTREKGISGRGVAKGNKESVIRQAKQATSALSANAYGDELAGEMEKLQGQRAGGTYGIADQMEDSVRAYGNLYDEIVQGYQNGTRERYVEDENLETGFRKMTMEEELSGLDRAFQKMADRADAKEMIEGEFKRLRTEGGKGFSSKNNKKSQGTDGNAPETTGTKMKRLVQEWRDAYKTSGSKESGMEKVLSMLNGMFGIRKEA</sequence>
<feature type="compositionally biased region" description="Low complexity" evidence="1">
    <location>
        <begin position="199"/>
        <end position="209"/>
    </location>
</feature>
<feature type="compositionally biased region" description="Basic and acidic residues" evidence="1">
    <location>
        <begin position="53"/>
        <end position="64"/>
    </location>
</feature>
<comment type="caution">
    <text evidence="2">The sequence shown here is derived from an EMBL/GenBank/DDBJ whole genome shotgun (WGS) entry which is preliminary data.</text>
</comment>
<reference evidence="2 3" key="1">
    <citation type="submission" date="2019-12" db="EMBL/GenBank/DDBJ databases">
        <title>Sporaefaciens musculi gen. nov., sp. nov., a novel bacterium isolated from the caecum of an obese mouse.</title>
        <authorList>
            <person name="Rasmussen T.S."/>
            <person name="Streidl T."/>
            <person name="Hitch T.C.A."/>
            <person name="Wortmann E."/>
            <person name="Deptula P."/>
            <person name="Hansen M."/>
            <person name="Nielsen D.S."/>
            <person name="Clavel T."/>
            <person name="Vogensen F.K."/>
        </authorList>
    </citation>
    <scope>NUCLEOTIDE SEQUENCE [LARGE SCALE GENOMIC DNA]</scope>
    <source>
        <strain evidence="2 3">WCA-9-b2</strain>
    </source>
</reference>
<dbReference type="EMBL" id="WUQX01000001">
    <property type="protein sequence ID" value="MXP78362.1"/>
    <property type="molecule type" value="Genomic_DNA"/>
</dbReference>
<evidence type="ECO:0000313" key="2">
    <source>
        <dbReference type="EMBL" id="MXP78362.1"/>
    </source>
</evidence>
<proteinExistence type="predicted"/>
<evidence type="ECO:0000256" key="1">
    <source>
        <dbReference type="SAM" id="MobiDB-lite"/>
    </source>
</evidence>
<dbReference type="AlphaFoldDB" id="A0A7X3MLC6"/>
<name>A0A7X3MLC6_9FIRM</name>
<feature type="compositionally biased region" description="Polar residues" evidence="1">
    <location>
        <begin position="1"/>
        <end position="25"/>
    </location>
</feature>
<gene>
    <name evidence="2" type="ORF">GN277_24365</name>
</gene>
<organism evidence="2 3">
    <name type="scientific">Sporofaciens musculi</name>
    <dbReference type="NCBI Taxonomy" id="2681861"/>
    <lineage>
        <taxon>Bacteria</taxon>
        <taxon>Bacillati</taxon>
        <taxon>Bacillota</taxon>
        <taxon>Clostridia</taxon>
        <taxon>Lachnospirales</taxon>
        <taxon>Lachnospiraceae</taxon>
        <taxon>Sporofaciens</taxon>
    </lineage>
</organism>